<protein>
    <submittedName>
        <fullName evidence="1">Transmembrane protein, putative</fullName>
    </submittedName>
</protein>
<keyword evidence="2" id="KW-1185">Reference proteome</keyword>
<dbReference type="HOGENOM" id="CLU_341175_0_0_1"/>
<dbReference type="InterPro" id="IPR011047">
    <property type="entry name" value="Quinoprotein_ADH-like_sf"/>
</dbReference>
<keyword evidence="1" id="KW-0472">Membrane</keyword>
<dbReference type="EMBL" id="GG662781">
    <property type="protein sequence ID" value="EAR91480.2"/>
    <property type="molecule type" value="Genomic_DNA"/>
</dbReference>
<dbReference type="SUPFAM" id="SSF50998">
    <property type="entry name" value="Quinoprotein alcohol dehydrogenase-like"/>
    <property type="match status" value="1"/>
</dbReference>
<sequence>MIELSFQIIHKQSKGLKYLQKLVFISILLQIALADMQCPTLLSQHIPRLDQGQYVQNIVKIPNTNIMVVNTLQQQSQDNSIVYFIDMTTPSGSIIQITQPSYVILQLIYVQQTNQFLITNQNNIIVADIYTFKAVNVFLYENIQNISLIPKTNLAILTARQQFLYIFDLVNMKVINTLQSSQADLNLVQYQSQLYVLQLGAQVIVTSTNKYLYGWIVDPQNNYKPISQKIISETSFTSSSTQQYQVFAKEFSQDFIFYSTIGTNLISSFLIKDSQLDIIAQGTYQIQQGLITQIFSLDDTQIYIVSNSQLFTVSLSITQSSLYFAANQAQTQLFQDNKQKITQAYYDSYHFIVVSQDTSSQYNRISLIQQSNPALISNNMFFDTKIGYRQFIYESNSIVYYGLFSEQNQFKLYIRSSNIQSQSKQIYLPSQLTIYDNNSSLYQVKNQQQVILVKAQDSSNNPYIVIINQNNLSTQLSKIQEVQSWNGIKLDPFYYNSHYYIIIYDTTKPNSFLLIQDGDTSYSFSSDTALDQNSILIVSAQNNIYAINSQGQLVIWKIADIILANKNSSTPSQINNCSQPQMAEEFQLTQTEYVLILSCQDQSLVYYDLQTYTTQAIQLNKEATLFIKSFSFMLNSQSQNILVVGGKQSNNVYIFQFNQNNKIIELILTISSGQFQDAPLYVDLLTDQTLWIQYKYSNMFYPLQNCLSSPSNCQNCSFKVSISEQTQSNQYTLSYGGANNSYQTGSSIMVSLLQAKYYQVIQPLLTQISLEIDITAATIPTNYFNFDMSSITSLKFQSSSSQTSVISYQSQIVFNQYQSIQISNTEFNFLITQQYPNCGLVFQNTQSISLNSIQIATDTNSVSKNQNCYNIIANNTAASPLPFTIKTMSIQNLDFTNNNQIILSNGYQISMDSLTLSGCTLGDNFSIITQTQGSSISLTNSIIQNNKCALNWSSGIITSALFQGSKITVNSLQILGNTFCNKLIFQSLQVVDTNVKVGDLNTITITNNQFANIQPTVFYYTFQQQPINAIQLNGLNFQKNTIQQISKLQQATYISLFNVDTVTATQVDINNEYSFQFANVTSINSLSFTTINFVNDVTFQPTIPQSNNIPSCFQLYEVSNANINQIQVSYKNSLDQPLILIKNTQTQNSQISFKAGQFQNLNLNQPSFNTNASPIQVTSVLYLNLIFDNIVFSNNNLYINSFPSVYSASALWIENQLGNNTIQNSKFLNTYSNSHYNFINCFGNNVTINASSFQNSSFVAQPKGNLFLQKGGMIHIKTSNLNIQQSNFTQATAFKGSFMYLKSVGNPTNVNIQSTNFTEGYAFLDGGAFYIDNVGVQLIFSCNNCIFKNIFTLYMGAAIIGFEQQGNIQITNLNQITFDGGSILNMYGVQDNSFIETYYANIQLQNIKSIGLDSVAPSSSAAYTLYQSMQMQQTSLLNILNGVATIKNCGISNFTIKSSDSTYSLFVTAVNSQITLDTVVIQNSVFYQNAFQISKGSTLNLINTQIINVKQYVSGSRFIQSLVPTYTPSQQSFSLIEVDGSTLNISNNSLISQIICTSNCNGIIQITNSSMNADSSTISLSQSNFGGAIFVKSFTGNNQWNSLILDQNSASYDGGALYFSALTSDKFKLTLNQCTISNNVSKNGRGGGMYITSQISNSLVQSIVINDSKILKNNAKVGGGILYNNISPKIKGTTVFQGNKAFYFGSDSFSYPSHLYLQNYTQTNNQVIIDQFRSGGALNNLTFEFQNDKNEKILPVSLLDIQSYSIYVQIDPNNPNFSKYTIRGDDTIFYSLKTQSFTFNQLLFVGTPGTSANIQFKSDQIQILDKDTNTFSNNYTFNILINFRACESGEEIKDYNELVECAVCPKGSYSFHIEPCASCPEGATCQGGNNVTVNEGYWRKKFDSVLVESCYNLPANCPGGTYGNNICFEGHIGALCEECDVNLSFFLKLFIYLKKNYFLLFQILQAKFNFNQYKLLFFLQKIPLHKILIFIQQQTFYLLASRLIQAFQYLNLHNIQQFKQ</sequence>
<evidence type="ECO:0000313" key="1">
    <source>
        <dbReference type="EMBL" id="EAR91480.2"/>
    </source>
</evidence>
<accession>Q232D2</accession>
<dbReference type="RefSeq" id="XP_001011725.2">
    <property type="nucleotide sequence ID" value="XM_001011725.2"/>
</dbReference>
<name>Q232D2_TETTS</name>
<reference evidence="2" key="1">
    <citation type="journal article" date="2006" name="PLoS Biol.">
        <title>Macronuclear genome sequence of the ciliate Tetrahymena thermophila, a model eukaryote.</title>
        <authorList>
            <person name="Eisen J.A."/>
            <person name="Coyne R.S."/>
            <person name="Wu M."/>
            <person name="Wu D."/>
            <person name="Thiagarajan M."/>
            <person name="Wortman J.R."/>
            <person name="Badger J.H."/>
            <person name="Ren Q."/>
            <person name="Amedeo P."/>
            <person name="Jones K.M."/>
            <person name="Tallon L.J."/>
            <person name="Delcher A.L."/>
            <person name="Salzberg S.L."/>
            <person name="Silva J.C."/>
            <person name="Haas B.J."/>
            <person name="Majoros W.H."/>
            <person name="Farzad M."/>
            <person name="Carlton J.M."/>
            <person name="Smith R.K. Jr."/>
            <person name="Garg J."/>
            <person name="Pearlman R.E."/>
            <person name="Karrer K.M."/>
            <person name="Sun L."/>
            <person name="Manning G."/>
            <person name="Elde N.C."/>
            <person name="Turkewitz A.P."/>
            <person name="Asai D.J."/>
            <person name="Wilkes D.E."/>
            <person name="Wang Y."/>
            <person name="Cai H."/>
            <person name="Collins K."/>
            <person name="Stewart B.A."/>
            <person name="Lee S.R."/>
            <person name="Wilamowska K."/>
            <person name="Weinberg Z."/>
            <person name="Ruzzo W.L."/>
            <person name="Wloga D."/>
            <person name="Gaertig J."/>
            <person name="Frankel J."/>
            <person name="Tsao C.-C."/>
            <person name="Gorovsky M.A."/>
            <person name="Keeling P.J."/>
            <person name="Waller R.F."/>
            <person name="Patron N.J."/>
            <person name="Cherry J.M."/>
            <person name="Stover N.A."/>
            <person name="Krieger C.J."/>
            <person name="del Toro C."/>
            <person name="Ryder H.F."/>
            <person name="Williamson S.C."/>
            <person name="Barbeau R.A."/>
            <person name="Hamilton E.P."/>
            <person name="Orias E."/>
        </authorList>
    </citation>
    <scope>NUCLEOTIDE SEQUENCE [LARGE SCALE GENOMIC DNA]</scope>
    <source>
        <strain evidence="2">SB210</strain>
    </source>
</reference>
<keyword evidence="1" id="KW-0812">Transmembrane</keyword>
<gene>
    <name evidence="1" type="ORF">TTHERM_00597620</name>
</gene>
<dbReference type="Proteomes" id="UP000009168">
    <property type="component" value="Unassembled WGS sequence"/>
</dbReference>
<dbReference type="InParanoid" id="Q232D2"/>
<dbReference type="GeneID" id="7834114"/>
<proteinExistence type="predicted"/>
<dbReference type="KEGG" id="tet:TTHERM_00597620"/>
<dbReference type="PANTHER" id="PTHR11319:SF35">
    <property type="entry name" value="OUTER MEMBRANE PROTEIN PMPC-RELATED"/>
    <property type="match status" value="1"/>
</dbReference>
<organism evidence="1 2">
    <name type="scientific">Tetrahymena thermophila (strain SB210)</name>
    <dbReference type="NCBI Taxonomy" id="312017"/>
    <lineage>
        <taxon>Eukaryota</taxon>
        <taxon>Sar</taxon>
        <taxon>Alveolata</taxon>
        <taxon>Ciliophora</taxon>
        <taxon>Intramacronucleata</taxon>
        <taxon>Oligohymenophorea</taxon>
        <taxon>Hymenostomatida</taxon>
        <taxon>Tetrahymenina</taxon>
        <taxon>Tetrahymenidae</taxon>
        <taxon>Tetrahymena</taxon>
    </lineage>
</organism>
<evidence type="ECO:0000313" key="2">
    <source>
        <dbReference type="Proteomes" id="UP000009168"/>
    </source>
</evidence>
<dbReference type="PANTHER" id="PTHR11319">
    <property type="entry name" value="G PROTEIN-COUPLED RECEPTOR-RELATED"/>
    <property type="match status" value="1"/>
</dbReference>